<dbReference type="EMBL" id="LAZR01033430">
    <property type="protein sequence ID" value="KKL48101.1"/>
    <property type="molecule type" value="Genomic_DNA"/>
</dbReference>
<proteinExistence type="predicted"/>
<sequence>MTSEMKQIVERFDNARSLLCLTHVHADGDGLGSMAAIVQAARETGAAVAPMVHEPVPRRYEFLFCG</sequence>
<dbReference type="AlphaFoldDB" id="A0A0F9D304"/>
<feature type="non-terminal residue" evidence="1">
    <location>
        <position position="66"/>
    </location>
</feature>
<organism evidence="1">
    <name type="scientific">marine sediment metagenome</name>
    <dbReference type="NCBI Taxonomy" id="412755"/>
    <lineage>
        <taxon>unclassified sequences</taxon>
        <taxon>metagenomes</taxon>
        <taxon>ecological metagenomes</taxon>
    </lineage>
</organism>
<comment type="caution">
    <text evidence="1">The sequence shown here is derived from an EMBL/GenBank/DDBJ whole genome shotgun (WGS) entry which is preliminary data.</text>
</comment>
<protein>
    <recommendedName>
        <fullName evidence="2">DDH domain-containing protein</fullName>
    </recommendedName>
</protein>
<dbReference type="Gene3D" id="3.90.1640.10">
    <property type="entry name" value="inorganic pyrophosphatase (n-terminal core)"/>
    <property type="match status" value="1"/>
</dbReference>
<gene>
    <name evidence="1" type="ORF">LCGC14_2328920</name>
</gene>
<name>A0A0F9D304_9ZZZZ</name>
<dbReference type="SUPFAM" id="SSF64182">
    <property type="entry name" value="DHH phosphoesterases"/>
    <property type="match status" value="1"/>
</dbReference>
<dbReference type="InterPro" id="IPR038763">
    <property type="entry name" value="DHH_sf"/>
</dbReference>
<evidence type="ECO:0008006" key="2">
    <source>
        <dbReference type="Google" id="ProtNLM"/>
    </source>
</evidence>
<accession>A0A0F9D304</accession>
<reference evidence="1" key="1">
    <citation type="journal article" date="2015" name="Nature">
        <title>Complex archaea that bridge the gap between prokaryotes and eukaryotes.</title>
        <authorList>
            <person name="Spang A."/>
            <person name="Saw J.H."/>
            <person name="Jorgensen S.L."/>
            <person name="Zaremba-Niedzwiedzka K."/>
            <person name="Martijn J."/>
            <person name="Lind A.E."/>
            <person name="van Eijk R."/>
            <person name="Schleper C."/>
            <person name="Guy L."/>
            <person name="Ettema T.J."/>
        </authorList>
    </citation>
    <scope>NUCLEOTIDE SEQUENCE</scope>
</reference>
<evidence type="ECO:0000313" key="1">
    <source>
        <dbReference type="EMBL" id="KKL48101.1"/>
    </source>
</evidence>